<reference evidence="1" key="1">
    <citation type="submission" date="2020-09" db="EMBL/GenBank/DDBJ databases">
        <authorList>
            <person name="Kim M.K."/>
        </authorList>
    </citation>
    <scope>NUCLEOTIDE SEQUENCE</scope>
    <source>
        <strain evidence="1">BT704</strain>
    </source>
</reference>
<dbReference type="Proteomes" id="UP000653797">
    <property type="component" value="Unassembled WGS sequence"/>
</dbReference>
<evidence type="ECO:0000313" key="1">
    <source>
        <dbReference type="EMBL" id="MBD2754271.1"/>
    </source>
</evidence>
<protein>
    <submittedName>
        <fullName evidence="1">Nuclear transport factor 2 family protein</fullName>
    </submittedName>
</protein>
<keyword evidence="2" id="KW-1185">Reference proteome</keyword>
<dbReference type="EMBL" id="JACXAA010000005">
    <property type="protein sequence ID" value="MBD2754271.1"/>
    <property type="molecule type" value="Genomic_DNA"/>
</dbReference>
<dbReference type="AlphaFoldDB" id="A0A927GE54"/>
<dbReference type="Gene3D" id="3.10.450.50">
    <property type="match status" value="1"/>
</dbReference>
<name>A0A927GE54_9BACT</name>
<evidence type="ECO:0000313" key="2">
    <source>
        <dbReference type="Proteomes" id="UP000653797"/>
    </source>
</evidence>
<dbReference type="RefSeq" id="WP_191039910.1">
    <property type="nucleotide sequence ID" value="NZ_JACXAA010000005.1"/>
</dbReference>
<dbReference type="PANTHER" id="PTHR34003">
    <property type="entry name" value="BLL2395 PROTEIN"/>
    <property type="match status" value="1"/>
</dbReference>
<accession>A0A927GE54</accession>
<organism evidence="1 2">
    <name type="scientific">Spirosoma validum</name>
    <dbReference type="NCBI Taxonomy" id="2771355"/>
    <lineage>
        <taxon>Bacteria</taxon>
        <taxon>Pseudomonadati</taxon>
        <taxon>Bacteroidota</taxon>
        <taxon>Cytophagia</taxon>
        <taxon>Cytophagales</taxon>
        <taxon>Cytophagaceae</taxon>
        <taxon>Spirosoma</taxon>
    </lineage>
</organism>
<comment type="caution">
    <text evidence="1">The sequence shown here is derived from an EMBL/GenBank/DDBJ whole genome shotgun (WGS) entry which is preliminary data.</text>
</comment>
<gene>
    <name evidence="1" type="ORF">IC230_15290</name>
</gene>
<dbReference type="SUPFAM" id="SSF54427">
    <property type="entry name" value="NTF2-like"/>
    <property type="match status" value="1"/>
</dbReference>
<dbReference type="PANTHER" id="PTHR34003:SF2">
    <property type="entry name" value="SNOAL-LIKE DOMAIN-CONTAINING PROTEIN"/>
    <property type="match status" value="1"/>
</dbReference>
<proteinExistence type="predicted"/>
<sequence length="131" mass="15079">MASLSELAVTLAELIEANQTIKAMERFYADDVTMQENEDPLRIGKAICLQHERYNLSGLIELKAKLLHQAINETTGVVFSEWYMEATYLSGKRFSVTEVSVQHWRNELIYKEKFYYNKLNRIGPANSESAL</sequence>
<dbReference type="InterPro" id="IPR032710">
    <property type="entry name" value="NTF2-like_dom_sf"/>
</dbReference>